<reference evidence="2 3" key="1">
    <citation type="submission" date="2017-03" db="EMBL/GenBank/DDBJ databases">
        <title>Genome Sequence of Roseovarius mucosus strain SMR3 Isolated from a culture of the Diatom Skeletonema marinoi.</title>
        <authorList>
            <person name="Topel M."/>
            <person name="Pinder M."/>
            <person name="Johansson O.N."/>
            <person name="Kourtchenko O."/>
            <person name="Godhe A."/>
            <person name="Clarke A.K."/>
        </authorList>
    </citation>
    <scope>NUCLEOTIDE SEQUENCE [LARGE SCALE GENOMIC DNA]</scope>
    <source>
        <strain evidence="2 3">SMR3</strain>
    </source>
</reference>
<evidence type="ECO:0000313" key="2">
    <source>
        <dbReference type="EMBL" id="ARE84316.1"/>
    </source>
</evidence>
<proteinExistence type="predicted"/>
<dbReference type="InterPro" id="IPR028992">
    <property type="entry name" value="Hedgehog/Intein_dom"/>
</dbReference>
<evidence type="ECO:0000259" key="1">
    <source>
        <dbReference type="PROSITE" id="PS51841"/>
    </source>
</evidence>
<keyword evidence="3" id="KW-1185">Reference proteome</keyword>
<organism evidence="2 3">
    <name type="scientific">Roseovarius mucosus</name>
    <dbReference type="NCBI Taxonomy" id="215743"/>
    <lineage>
        <taxon>Bacteria</taxon>
        <taxon>Pseudomonadati</taxon>
        <taxon>Pseudomonadota</taxon>
        <taxon>Alphaproteobacteria</taxon>
        <taxon>Rhodobacterales</taxon>
        <taxon>Roseobacteraceae</taxon>
        <taxon>Roseovarius</taxon>
    </lineage>
</organism>
<dbReference type="Pfam" id="PF13403">
    <property type="entry name" value="Hint_2"/>
    <property type="match status" value="1"/>
</dbReference>
<dbReference type="PROSITE" id="PS51841">
    <property type="entry name" value="LTD"/>
    <property type="match status" value="1"/>
</dbReference>
<dbReference type="Gene3D" id="2.60.40.1260">
    <property type="entry name" value="Lamin Tail domain"/>
    <property type="match status" value="1"/>
</dbReference>
<dbReference type="InterPro" id="IPR001322">
    <property type="entry name" value="Lamin_tail_dom"/>
</dbReference>
<feature type="domain" description="LTD" evidence="1">
    <location>
        <begin position="1"/>
        <end position="139"/>
    </location>
</feature>
<dbReference type="EMBL" id="CP020474">
    <property type="protein sequence ID" value="ARE84316.1"/>
    <property type="molecule type" value="Genomic_DNA"/>
</dbReference>
<dbReference type="Gene3D" id="2.170.16.10">
    <property type="entry name" value="Hedgehog/Intein (Hint) domain"/>
    <property type="match status" value="1"/>
</dbReference>
<evidence type="ECO:0000313" key="3">
    <source>
        <dbReference type="Proteomes" id="UP000192273"/>
    </source>
</evidence>
<dbReference type="Pfam" id="PF00932">
    <property type="entry name" value="LTD"/>
    <property type="match status" value="1"/>
</dbReference>
<dbReference type="InterPro" id="IPR036415">
    <property type="entry name" value="Lamin_tail_dom_sf"/>
</dbReference>
<protein>
    <submittedName>
        <fullName evidence="2">Hint domain protein</fullName>
    </submittedName>
</protein>
<accession>A0A1V0RRJ1</accession>
<sequence length="392" mass="41174">MAITSNVLDGGIAFNEWHSISFTTDYNGDGQANGGVEAYVELVNTSASSIDISGYQYFHINNGLVSQLAHTVPGGTTLAAGETYTIVSNNGSLTATMPSNITGQGAVADIAMNQSADVNLFLANPEGDFIVLQENGGNAFLGDDIIAAGLNPANQVGIDVVTAAGADQSIARVTDGEDTFETQTPSPGEPNCFFAGSRIATPSGMKAIEELAVGDQIMTASGRIVPIVWLARQTLSTKFGRPDALPVRIMAGALGEGLPIADLTLTADHAVVIDGVLVNAGVLVNGTTIVTVPLTELENSYTVYHIEIDEHDVILAEGLPTESFVDYTGRDAFDNHAEYLAMYGGDRLIREMALPRITARRLMPPSLRALLGIHHVTADSPETSPLNTRCAA</sequence>
<dbReference type="SUPFAM" id="SSF74853">
    <property type="entry name" value="Lamin A/C globular tail domain"/>
    <property type="match status" value="1"/>
</dbReference>
<dbReference type="AlphaFoldDB" id="A0A1V0RRJ1"/>
<dbReference type="Proteomes" id="UP000192273">
    <property type="component" value="Chromosome"/>
</dbReference>
<gene>
    <name evidence="2" type="ORF">ROSMUCSMR3_02849</name>
</gene>
<dbReference type="RefSeq" id="WP_198385528.1">
    <property type="nucleotide sequence ID" value="NZ_CP020474.1"/>
</dbReference>
<dbReference type="KEGG" id="rmm:ROSMUCSMR3_02849"/>
<name>A0A1V0RRJ1_9RHOB</name>
<dbReference type="InterPro" id="IPR036844">
    <property type="entry name" value="Hint_dom_sf"/>
</dbReference>
<dbReference type="SUPFAM" id="SSF51294">
    <property type="entry name" value="Hedgehog/intein (Hint) domain"/>
    <property type="match status" value="1"/>
</dbReference>